<feature type="compositionally biased region" description="Low complexity" evidence="1">
    <location>
        <begin position="123"/>
        <end position="141"/>
    </location>
</feature>
<evidence type="ECO:0000256" key="1">
    <source>
        <dbReference type="SAM" id="MobiDB-lite"/>
    </source>
</evidence>
<dbReference type="PANTHER" id="PTHR43169:SF2">
    <property type="entry name" value="NAD_GMP SYNTHASE DOMAIN-CONTAINING PROTEIN"/>
    <property type="match status" value="1"/>
</dbReference>
<dbReference type="SUPFAM" id="SSF52402">
    <property type="entry name" value="Adenine nucleotide alpha hydrolases-like"/>
    <property type="match status" value="1"/>
</dbReference>
<dbReference type="RefSeq" id="WP_229866191.1">
    <property type="nucleotide sequence ID" value="NZ_BJND01000025.1"/>
</dbReference>
<sequence>MTSDHTPEHRLLSRIRELDGRVVRSPTRAAPTPLWSSPPPYSALGPDRVLAVTAVSESLAEGELPHARRLAEEFGVVHLTAWTSELTRPGYRANGPDRCYFCKSEVLDTIAALAHEHGFDDQVATGTTPTTPSTRTAPVSAQGGSAASGPRSSMPA</sequence>
<dbReference type="PANTHER" id="PTHR43169">
    <property type="entry name" value="EXSB FAMILY PROTEIN"/>
    <property type="match status" value="1"/>
</dbReference>
<dbReference type="InterPro" id="IPR052188">
    <property type="entry name" value="Ni-pincer_cofactor_biosynth"/>
</dbReference>
<dbReference type="AlphaFoldDB" id="A0A4Y3VLZ7"/>
<name>A0A4Y3VLZ7_9ACTN</name>
<gene>
    <name evidence="2" type="ORF">SSP24_37110</name>
</gene>
<accession>A0A4Y3VLZ7</accession>
<reference evidence="2 3" key="1">
    <citation type="submission" date="2019-06" db="EMBL/GenBank/DDBJ databases">
        <title>Whole genome shotgun sequence of Streptomyces spinoverrucosus NBRC 14228.</title>
        <authorList>
            <person name="Hosoyama A."/>
            <person name="Uohara A."/>
            <person name="Ohji S."/>
            <person name="Ichikawa N."/>
        </authorList>
    </citation>
    <scope>NUCLEOTIDE SEQUENCE [LARGE SCALE GENOMIC DNA]</scope>
    <source>
        <strain evidence="2 3">NBRC 14228</strain>
    </source>
</reference>
<keyword evidence="3" id="KW-1185">Reference proteome</keyword>
<organism evidence="2 3">
    <name type="scientific">Streptomyces spinoverrucosus</name>
    <dbReference type="NCBI Taxonomy" id="284043"/>
    <lineage>
        <taxon>Bacteria</taxon>
        <taxon>Bacillati</taxon>
        <taxon>Actinomycetota</taxon>
        <taxon>Actinomycetes</taxon>
        <taxon>Kitasatosporales</taxon>
        <taxon>Streptomycetaceae</taxon>
        <taxon>Streptomyces</taxon>
    </lineage>
</organism>
<protein>
    <submittedName>
        <fullName evidence="2">Uncharacterized protein</fullName>
    </submittedName>
</protein>
<evidence type="ECO:0000313" key="2">
    <source>
        <dbReference type="EMBL" id="GEC06056.1"/>
    </source>
</evidence>
<dbReference type="Proteomes" id="UP000317881">
    <property type="component" value="Unassembled WGS sequence"/>
</dbReference>
<dbReference type="EMBL" id="BJND01000025">
    <property type="protein sequence ID" value="GEC06056.1"/>
    <property type="molecule type" value="Genomic_DNA"/>
</dbReference>
<feature type="region of interest" description="Disordered" evidence="1">
    <location>
        <begin position="121"/>
        <end position="156"/>
    </location>
</feature>
<evidence type="ECO:0000313" key="3">
    <source>
        <dbReference type="Proteomes" id="UP000317881"/>
    </source>
</evidence>
<proteinExistence type="predicted"/>
<comment type="caution">
    <text evidence="2">The sequence shown here is derived from an EMBL/GenBank/DDBJ whole genome shotgun (WGS) entry which is preliminary data.</text>
</comment>